<feature type="compositionally biased region" description="Low complexity" evidence="11">
    <location>
        <begin position="237"/>
        <end position="249"/>
    </location>
</feature>
<keyword evidence="9 10" id="KW-0807">Transducer</keyword>
<evidence type="ECO:0000313" key="14">
    <source>
        <dbReference type="EMBL" id="GMR39948.1"/>
    </source>
</evidence>
<keyword evidence="2" id="KW-1003">Cell membrane</keyword>
<organism evidence="14 15">
    <name type="scientific">Pristionchus mayeri</name>
    <dbReference type="NCBI Taxonomy" id="1317129"/>
    <lineage>
        <taxon>Eukaryota</taxon>
        <taxon>Metazoa</taxon>
        <taxon>Ecdysozoa</taxon>
        <taxon>Nematoda</taxon>
        <taxon>Chromadorea</taxon>
        <taxon>Rhabditida</taxon>
        <taxon>Rhabditina</taxon>
        <taxon>Diplogasteromorpha</taxon>
        <taxon>Diplogasteroidea</taxon>
        <taxon>Neodiplogasteridae</taxon>
        <taxon>Pristionchus</taxon>
    </lineage>
</organism>
<evidence type="ECO:0000256" key="12">
    <source>
        <dbReference type="SAM" id="Phobius"/>
    </source>
</evidence>
<feature type="region of interest" description="Disordered" evidence="11">
    <location>
        <begin position="221"/>
        <end position="268"/>
    </location>
</feature>
<feature type="compositionally biased region" description="Polar residues" evidence="11">
    <location>
        <begin position="547"/>
        <end position="561"/>
    </location>
</feature>
<evidence type="ECO:0000256" key="11">
    <source>
        <dbReference type="SAM" id="MobiDB-lite"/>
    </source>
</evidence>
<dbReference type="PRINTS" id="PR00237">
    <property type="entry name" value="GPCRRHODOPSN"/>
</dbReference>
<reference evidence="15" key="1">
    <citation type="submission" date="2022-10" db="EMBL/GenBank/DDBJ databases">
        <title>Genome assembly of Pristionchus species.</title>
        <authorList>
            <person name="Yoshida K."/>
            <person name="Sommer R.J."/>
        </authorList>
    </citation>
    <scope>NUCLEOTIDE SEQUENCE [LARGE SCALE GENOMIC DNA]</scope>
    <source>
        <strain evidence="15">RS5460</strain>
    </source>
</reference>
<dbReference type="Pfam" id="PF00001">
    <property type="entry name" value="7tm_1"/>
    <property type="match status" value="2"/>
</dbReference>
<evidence type="ECO:0000256" key="4">
    <source>
        <dbReference type="ARBA" id="ARBA00022989"/>
    </source>
</evidence>
<keyword evidence="5 10" id="KW-0297">G-protein coupled receptor</keyword>
<protein>
    <recommendedName>
        <fullName evidence="13">G-protein coupled receptors family 1 profile domain-containing protein</fullName>
    </recommendedName>
</protein>
<dbReference type="GO" id="GO:0030425">
    <property type="term" value="C:dendrite"/>
    <property type="evidence" value="ECO:0007669"/>
    <property type="project" value="TreeGrafter"/>
</dbReference>
<dbReference type="SUPFAM" id="SSF81321">
    <property type="entry name" value="Family A G protein-coupled receptor-like"/>
    <property type="match status" value="2"/>
</dbReference>
<proteinExistence type="inferred from homology"/>
<feature type="compositionally biased region" description="Low complexity" evidence="11">
    <location>
        <begin position="529"/>
        <end position="546"/>
    </location>
</feature>
<keyword evidence="3 10" id="KW-0812">Transmembrane</keyword>
<dbReference type="PANTHER" id="PTHR24247:SF191">
    <property type="entry name" value="MUSCARINIC ACETYLCHOLINE RECEPTOR, B-TYPE, ISOFORM A"/>
    <property type="match status" value="1"/>
</dbReference>
<feature type="transmembrane region" description="Helical" evidence="12">
    <location>
        <begin position="6"/>
        <end position="31"/>
    </location>
</feature>
<dbReference type="InterPro" id="IPR000276">
    <property type="entry name" value="GPCR_Rhodpsn"/>
</dbReference>
<dbReference type="GO" id="GO:0007197">
    <property type="term" value="P:adenylate cyclase-inhibiting G protein-coupled acetylcholine receptor signaling pathway"/>
    <property type="evidence" value="ECO:0007669"/>
    <property type="project" value="TreeGrafter"/>
</dbReference>
<feature type="compositionally biased region" description="Polar residues" evidence="11">
    <location>
        <begin position="250"/>
        <end position="261"/>
    </location>
</feature>
<accession>A0AAN5C753</accession>
<sequence>MEPPLTWGVATVMAILSVITVIGNLAVLLSYYLDKNIRQPANFFIFSLAVSDLIIGLEGIPVYTHFLLHDQKWAFGDFLCDLWLSIDYTVCLASIYTVLGITVDRFCSVKIPALYRSWRTPNRVRLAIITIWVIPSILFTLSIFGYGAFTGQGRILKADECYVQFMTNAYLNMGMYISYYWSTLFVMLYLYWGIYRAAKMLAEKSEQKTKRLAILTDLRRPQAAPEHSLRTSDAGRSSSDSPIDTSESTNRYTRNHCSTEATMAPPPPSLATAHVTPKHSLIPTQSEVEPEAATVQTLPLVSEPPPPKKFSVATSKFPNGSISNNNSLVSTVTALRRSYSIPRGGFNYGTLREEDRPRRECIRVAYNNPVYEEIIEKIPERCVLLKCRSTRRRRNAGGKQYSALIEVASPPRVHRNIHQEPSSVIERESTAPYCESESSSDDDDEVLATDFYADFAPDLRIPFIDEGSVTSMMSLDDAFRRLSQKRRPQDDERTTALLSFAPPPKSASIHGFIPPDFHNQLGVDEDGNPEAATVTSSTVTPTEASSHTLVTSSPTIQSSARLQPDRVEGVRCPKNLAIDRWEERKSLRRIRAATVASTPVRRRHSSHPPAASRSSEGAEQPGCSSSCNNNVSAHHMIVTASNSKNSVPTIAVSHVESLRKEGRMWRMLTALKSRSGRKRVKKEYKSRSENRARKALRTITVILGAFTILWTPFYVLATIYGFCESCKNSGVFNAMYSISYYLCYMNSPINPFCYAMANQQFKRALTRIFKLDFRRV</sequence>
<evidence type="ECO:0000256" key="9">
    <source>
        <dbReference type="ARBA" id="ARBA00023224"/>
    </source>
</evidence>
<evidence type="ECO:0000259" key="13">
    <source>
        <dbReference type="PROSITE" id="PS50262"/>
    </source>
</evidence>
<dbReference type="InterPro" id="IPR017452">
    <property type="entry name" value="GPCR_Rhodpsn_7TM"/>
</dbReference>
<dbReference type="GO" id="GO:0007187">
    <property type="term" value="P:G protein-coupled receptor signaling pathway, coupled to cyclic nucleotide second messenger"/>
    <property type="evidence" value="ECO:0007669"/>
    <property type="project" value="TreeGrafter"/>
</dbReference>
<comment type="caution">
    <text evidence="14">The sequence shown here is derived from an EMBL/GenBank/DDBJ whole genome shotgun (WGS) entry which is preliminary data.</text>
</comment>
<evidence type="ECO:0000256" key="6">
    <source>
        <dbReference type="ARBA" id="ARBA00023136"/>
    </source>
</evidence>
<evidence type="ECO:0000256" key="1">
    <source>
        <dbReference type="ARBA" id="ARBA00004651"/>
    </source>
</evidence>
<evidence type="ECO:0000313" key="15">
    <source>
        <dbReference type="Proteomes" id="UP001328107"/>
    </source>
</evidence>
<dbReference type="GO" id="GO:0045202">
    <property type="term" value="C:synapse"/>
    <property type="evidence" value="ECO:0007669"/>
    <property type="project" value="TreeGrafter"/>
</dbReference>
<feature type="domain" description="G-protein coupled receptors family 1 profile" evidence="13">
    <location>
        <begin position="23"/>
        <end position="754"/>
    </location>
</feature>
<dbReference type="AlphaFoldDB" id="A0AAN5C753"/>
<keyword evidence="8 10" id="KW-0675">Receptor</keyword>
<evidence type="ECO:0000256" key="5">
    <source>
        <dbReference type="ARBA" id="ARBA00023040"/>
    </source>
</evidence>
<keyword evidence="7" id="KW-1015">Disulfide bond</keyword>
<feature type="transmembrane region" description="Helical" evidence="12">
    <location>
        <begin position="83"/>
        <end position="103"/>
    </location>
</feature>
<dbReference type="EMBL" id="BTRK01000003">
    <property type="protein sequence ID" value="GMR39948.1"/>
    <property type="molecule type" value="Genomic_DNA"/>
</dbReference>
<feature type="transmembrane region" description="Helical" evidence="12">
    <location>
        <begin position="124"/>
        <end position="149"/>
    </location>
</feature>
<dbReference type="FunFam" id="1.20.1070.10:FF:000365">
    <property type="entry name" value="Muscarinic acetylcholine receptor gar-2"/>
    <property type="match status" value="1"/>
</dbReference>
<dbReference type="GO" id="GO:0004993">
    <property type="term" value="F:G protein-coupled serotonin receptor activity"/>
    <property type="evidence" value="ECO:0007669"/>
    <property type="project" value="TreeGrafter"/>
</dbReference>
<evidence type="ECO:0000256" key="8">
    <source>
        <dbReference type="ARBA" id="ARBA00023170"/>
    </source>
</evidence>
<feature type="transmembrane region" description="Helical" evidence="12">
    <location>
        <begin position="43"/>
        <end position="63"/>
    </location>
</feature>
<dbReference type="PROSITE" id="PS50262">
    <property type="entry name" value="G_PROTEIN_RECEP_F1_2"/>
    <property type="match status" value="1"/>
</dbReference>
<keyword evidence="4 12" id="KW-1133">Transmembrane helix</keyword>
<evidence type="ECO:0000256" key="7">
    <source>
        <dbReference type="ARBA" id="ARBA00023157"/>
    </source>
</evidence>
<dbReference type="GO" id="GO:0016907">
    <property type="term" value="F:G protein-coupled acetylcholine receptor activity"/>
    <property type="evidence" value="ECO:0007669"/>
    <property type="project" value="TreeGrafter"/>
</dbReference>
<comment type="similarity">
    <text evidence="10">Belongs to the G-protein coupled receptor 1 family.</text>
</comment>
<name>A0AAN5C753_9BILA</name>
<keyword evidence="6 12" id="KW-0472">Membrane</keyword>
<feature type="transmembrane region" description="Helical" evidence="12">
    <location>
        <begin position="695"/>
        <end position="722"/>
    </location>
</feature>
<dbReference type="GO" id="GO:0005886">
    <property type="term" value="C:plasma membrane"/>
    <property type="evidence" value="ECO:0007669"/>
    <property type="project" value="UniProtKB-SubCell"/>
</dbReference>
<dbReference type="PANTHER" id="PTHR24247">
    <property type="entry name" value="5-HYDROXYTRYPTAMINE RECEPTOR"/>
    <property type="match status" value="1"/>
</dbReference>
<dbReference type="PROSITE" id="PS00237">
    <property type="entry name" value="G_PROTEIN_RECEP_F1_1"/>
    <property type="match status" value="1"/>
</dbReference>
<dbReference type="SMART" id="SM01381">
    <property type="entry name" value="7TM_GPCR_Srsx"/>
    <property type="match status" value="1"/>
</dbReference>
<feature type="region of interest" description="Disordered" evidence="11">
    <location>
        <begin position="524"/>
        <end position="566"/>
    </location>
</feature>
<dbReference type="Proteomes" id="UP001328107">
    <property type="component" value="Unassembled WGS sequence"/>
</dbReference>
<evidence type="ECO:0000256" key="10">
    <source>
        <dbReference type="RuleBase" id="RU000688"/>
    </source>
</evidence>
<comment type="subcellular location">
    <subcellularLocation>
        <location evidence="1">Cell membrane</location>
        <topology evidence="1">Multi-pass membrane protein</topology>
    </subcellularLocation>
</comment>
<evidence type="ECO:0000256" key="2">
    <source>
        <dbReference type="ARBA" id="ARBA00022475"/>
    </source>
</evidence>
<dbReference type="Gene3D" id="1.20.1070.10">
    <property type="entry name" value="Rhodopsin 7-helix transmembrane proteins"/>
    <property type="match status" value="2"/>
</dbReference>
<gene>
    <name evidence="14" type="ORF">PMAYCL1PPCAC_10143</name>
</gene>
<keyword evidence="15" id="KW-1185">Reference proteome</keyword>
<feature type="region of interest" description="Disordered" evidence="11">
    <location>
        <begin position="592"/>
        <end position="626"/>
    </location>
</feature>
<feature type="transmembrane region" description="Helical" evidence="12">
    <location>
        <begin position="169"/>
        <end position="192"/>
    </location>
</feature>
<evidence type="ECO:0000256" key="3">
    <source>
        <dbReference type="ARBA" id="ARBA00022692"/>
    </source>
</evidence>